<dbReference type="SUPFAM" id="SSF47781">
    <property type="entry name" value="RuvA domain 2-like"/>
    <property type="match status" value="1"/>
</dbReference>
<evidence type="ECO:0000256" key="1">
    <source>
        <dbReference type="ARBA" id="ARBA00022741"/>
    </source>
</evidence>
<dbReference type="CDD" id="cd18809">
    <property type="entry name" value="SF1_C_RecD"/>
    <property type="match status" value="1"/>
</dbReference>
<dbReference type="Pfam" id="PF14490">
    <property type="entry name" value="HHH_RecD2"/>
    <property type="match status" value="1"/>
</dbReference>
<evidence type="ECO:0000313" key="6">
    <source>
        <dbReference type="Proteomes" id="UP001194714"/>
    </source>
</evidence>
<dbReference type="Pfam" id="PF14520">
    <property type="entry name" value="HHH_5"/>
    <property type="match status" value="1"/>
</dbReference>
<gene>
    <name evidence="3" type="primary">recD2</name>
    <name evidence="5" type="ORF">NEPTK9_001288</name>
</gene>
<keyword evidence="3" id="KW-0413">Isomerase</keyword>
<dbReference type="SMART" id="SM00382">
    <property type="entry name" value="AAA"/>
    <property type="match status" value="1"/>
</dbReference>
<reference evidence="5 6" key="1">
    <citation type="submission" date="2020-01" db="EMBL/GenBank/DDBJ databases">
        <title>Draft genome sequence of Cand. Neptunochlamydia vexilliferae K9.</title>
        <authorList>
            <person name="Schulz F."/>
            <person name="Koestlbacher S."/>
            <person name="Wascher F."/>
            <person name="Pizzetti I."/>
            <person name="Horn M."/>
        </authorList>
    </citation>
    <scope>NUCLEOTIDE SEQUENCE [LARGE SCALE GENOMIC DNA]</scope>
    <source>
        <strain evidence="5 6">K9</strain>
    </source>
</reference>
<keyword evidence="3" id="KW-0238">DNA-binding</keyword>
<feature type="domain" description="AAA+ ATPase" evidence="4">
    <location>
        <begin position="334"/>
        <end position="482"/>
    </location>
</feature>
<protein>
    <recommendedName>
        <fullName evidence="3">ATP-dependent RecD2 DNA helicase</fullName>
        <ecNumber evidence="3">5.6.2.3</ecNumber>
    </recommendedName>
    <alternativeName>
        <fullName evidence="3">DNA 5'-3' helicase subunit RecD2</fullName>
    </alternativeName>
</protein>
<dbReference type="Proteomes" id="UP001194714">
    <property type="component" value="Unassembled WGS sequence"/>
</dbReference>
<dbReference type="NCBIfam" id="TIGR01448">
    <property type="entry name" value="recD_rel"/>
    <property type="match status" value="1"/>
</dbReference>
<dbReference type="InterPro" id="IPR010994">
    <property type="entry name" value="RuvA_2-like"/>
</dbReference>
<comment type="catalytic activity">
    <reaction evidence="3">
        <text>ATP + H2O = ADP + phosphate + H(+)</text>
        <dbReference type="Rhea" id="RHEA:13065"/>
        <dbReference type="ChEBI" id="CHEBI:15377"/>
        <dbReference type="ChEBI" id="CHEBI:15378"/>
        <dbReference type="ChEBI" id="CHEBI:30616"/>
        <dbReference type="ChEBI" id="CHEBI:43474"/>
        <dbReference type="ChEBI" id="CHEBI:456216"/>
        <dbReference type="EC" id="5.6.2.3"/>
    </reaction>
</comment>
<keyword evidence="1 3" id="KW-0547">Nucleotide-binding</keyword>
<comment type="function">
    <text evidence="3">DNA-dependent ATPase and ATP-dependent 5'-3' DNA helicase. Has no activity on blunt DNA or DNA with 3'-overhangs, requires at least 10 bases of 5'-ssDNA for helicase activity.</text>
</comment>
<comment type="caution">
    <text evidence="5">The sequence shown here is derived from an EMBL/GenBank/DDBJ whole genome shotgun (WGS) entry which is preliminary data.</text>
</comment>
<dbReference type="Pfam" id="PF13245">
    <property type="entry name" value="AAA_19"/>
    <property type="match status" value="1"/>
</dbReference>
<dbReference type="InterPro" id="IPR050534">
    <property type="entry name" value="Coronavir_polyprotein_1ab"/>
</dbReference>
<dbReference type="InterPro" id="IPR027417">
    <property type="entry name" value="P-loop_NTPase"/>
</dbReference>
<dbReference type="Gene3D" id="1.10.10.2220">
    <property type="match status" value="1"/>
</dbReference>
<dbReference type="PANTHER" id="PTHR43788:SF6">
    <property type="entry name" value="DNA HELICASE B"/>
    <property type="match status" value="1"/>
</dbReference>
<dbReference type="Pfam" id="PF13538">
    <property type="entry name" value="UvrD_C_2"/>
    <property type="match status" value="1"/>
</dbReference>
<dbReference type="EC" id="5.6.2.3" evidence="3"/>
<keyword evidence="3" id="KW-0347">Helicase</keyword>
<dbReference type="PANTHER" id="PTHR43788">
    <property type="entry name" value="DNA2/NAM7 HELICASE FAMILY MEMBER"/>
    <property type="match status" value="1"/>
</dbReference>
<organism evidence="5 6">
    <name type="scientific">Candidatus Neptunichlamydia vexilliferae</name>
    <dbReference type="NCBI Taxonomy" id="1651774"/>
    <lineage>
        <taxon>Bacteria</taxon>
        <taxon>Pseudomonadati</taxon>
        <taxon>Chlamydiota</taxon>
        <taxon>Chlamydiia</taxon>
        <taxon>Parachlamydiales</taxon>
        <taxon>Simkaniaceae</taxon>
        <taxon>Candidatus Neptunichlamydia</taxon>
    </lineage>
</organism>
<name>A0ABS0B057_9BACT</name>
<dbReference type="GO" id="GO:0016787">
    <property type="term" value="F:hydrolase activity"/>
    <property type="evidence" value="ECO:0007669"/>
    <property type="project" value="UniProtKB-KW"/>
</dbReference>
<dbReference type="HAMAP" id="MF_01488">
    <property type="entry name" value="RecD2"/>
    <property type="match status" value="1"/>
</dbReference>
<dbReference type="CDD" id="cd17933">
    <property type="entry name" value="DEXSc_RecD-like"/>
    <property type="match status" value="1"/>
</dbReference>
<dbReference type="Pfam" id="PF23139">
    <property type="entry name" value="OB_YrrC"/>
    <property type="match status" value="1"/>
</dbReference>
<keyword evidence="6" id="KW-1185">Reference proteome</keyword>
<dbReference type="Gene3D" id="2.30.30.940">
    <property type="match status" value="1"/>
</dbReference>
<dbReference type="EMBL" id="JAAEJV010000040">
    <property type="protein sequence ID" value="MBF5059771.1"/>
    <property type="molecule type" value="Genomic_DNA"/>
</dbReference>
<evidence type="ECO:0000313" key="5">
    <source>
        <dbReference type="EMBL" id="MBF5059771.1"/>
    </source>
</evidence>
<dbReference type="InterPro" id="IPR003593">
    <property type="entry name" value="AAA+_ATPase"/>
</dbReference>
<dbReference type="SUPFAM" id="SSF52540">
    <property type="entry name" value="P-loop containing nucleoside triphosphate hydrolases"/>
    <property type="match status" value="2"/>
</dbReference>
<evidence type="ECO:0000256" key="3">
    <source>
        <dbReference type="HAMAP-Rule" id="MF_01488"/>
    </source>
</evidence>
<dbReference type="Gene3D" id="3.40.50.300">
    <property type="entry name" value="P-loop containing nucleotide triphosphate hydrolases"/>
    <property type="match status" value="2"/>
</dbReference>
<dbReference type="InterPro" id="IPR041451">
    <property type="entry name" value="RecD2_SH13"/>
</dbReference>
<evidence type="ECO:0000256" key="2">
    <source>
        <dbReference type="ARBA" id="ARBA00022840"/>
    </source>
</evidence>
<accession>A0ABS0B057</accession>
<dbReference type="InterPro" id="IPR006345">
    <property type="entry name" value="RecD2"/>
</dbReference>
<sequence length="719" mass="81055">MDQLNGFIDTIVFASEETGFTVARLKAPKHQEPITVVGTMPGVNPGETLHCQGVWKHHAKHGRQFEVQQYELTAPVDVIGIQKYLESGMVKGVGPVYAKRIVDTFGVKTLEVIDKETHRLAEVEGLGAKRVEKIAQCWSEQKSVRNVMIFLQSHRVRPSFAQKIFKRYGEESIDTVKNNPYTLAREIRGVGFKTADELAQNLGIAKDSPIRIKAGIEYVLWELSSSGHVCYPKESFIPEAEAILEIEGPLIAEQLTALELEGHIMQEKLKGEDYIWVRPLYNAEWGVTRELKRLQEAPCKIRPVLVEKAVGWAEEKHRIRFAKEQKVAIAKSLEEKIHIITGGPGTGKSTITRAILSITSKVTDKITLAAPTGRAAKRMTEITGKKAFTIHSLLEFDFHEGGFKRNRDNPLSARLLIIDEASMIDTLLMYNLLKAIPDDTRVIFIGDIDQLPSVGPGNVLKDMIFSETLPVTRLKWIFRQGKGSRIVANAHRINAGYFPETEHEKGSDFIFFDAESPEEILAKIIDLIEHHIPEKFPFNPIDDIQVLSPMKRGVIGTDNLNHALQQRLNPQSLHLTRMGRHFNLHDKVMQTRNNYDKKVFNGDVGRITSIDLEAQELTVNFDGKEVIYDFYDIDELMLAYAVSIHKYQGSECPCVIIPVHTSHFKLLFRNLLYTGITRGKKLVVLLGTKKALAIAVKTDNVKTRHTGLQHFLSRETATV</sequence>
<dbReference type="GO" id="GO:0003678">
    <property type="term" value="F:DNA helicase activity"/>
    <property type="evidence" value="ECO:0007669"/>
    <property type="project" value="UniProtKB-EC"/>
</dbReference>
<dbReference type="InterPro" id="IPR029493">
    <property type="entry name" value="RecD2-like_HHH"/>
</dbReference>
<keyword evidence="2 3" id="KW-0067">ATP-binding</keyword>
<dbReference type="Gene3D" id="1.10.150.20">
    <property type="entry name" value="5' to 3' exonuclease, C-terminal subdomain"/>
    <property type="match status" value="1"/>
</dbReference>
<dbReference type="RefSeq" id="WP_194848083.1">
    <property type="nucleotide sequence ID" value="NZ_JAAEJV010000040.1"/>
</dbReference>
<keyword evidence="3 5" id="KW-0378">Hydrolase</keyword>
<proteinExistence type="inferred from homology"/>
<comment type="similarity">
    <text evidence="3">Belongs to the RecD family. RecD2 subfamily.</text>
</comment>
<dbReference type="InterPro" id="IPR027785">
    <property type="entry name" value="UvrD-like_helicase_C"/>
</dbReference>
<dbReference type="InterPro" id="IPR055446">
    <property type="entry name" value="RecD2_N_OB"/>
</dbReference>
<feature type="binding site" evidence="3">
    <location>
        <begin position="345"/>
        <end position="349"/>
    </location>
    <ligand>
        <name>ATP</name>
        <dbReference type="ChEBI" id="CHEBI:30616"/>
    </ligand>
</feature>
<dbReference type="Pfam" id="PF18335">
    <property type="entry name" value="SH3_13"/>
    <property type="match status" value="1"/>
</dbReference>
<evidence type="ECO:0000259" key="4">
    <source>
        <dbReference type="SMART" id="SM00382"/>
    </source>
</evidence>